<proteinExistence type="predicted"/>
<evidence type="ECO:0008006" key="4">
    <source>
        <dbReference type="Google" id="ProtNLM"/>
    </source>
</evidence>
<dbReference type="Proteomes" id="UP000641803">
    <property type="component" value="Unassembled WGS sequence"/>
</dbReference>
<accession>A0ABR8RTR4</accession>
<sequence>MNRTVLRLDRVLLALVGLVLVAVGVAALLWTTGTLAEYVDGVPDRLDTSPATDAASQTWWPFVTGAVALILAIVAVWWMLAHLPARSVAEQDLPGSSRAMRLRIDRGGGAAPAPPHAAQQVPSVRRATATLRDEGSELVLSLLVTVDPAADLPDLATRLDDLVADAATVLPDERLRSRTTVRMRTSRRSDRGSRVE</sequence>
<organism evidence="2 3">
    <name type="scientific">Oerskovia rustica</name>
    <dbReference type="NCBI Taxonomy" id="2762237"/>
    <lineage>
        <taxon>Bacteria</taxon>
        <taxon>Bacillati</taxon>
        <taxon>Actinomycetota</taxon>
        <taxon>Actinomycetes</taxon>
        <taxon>Micrococcales</taxon>
        <taxon>Cellulomonadaceae</taxon>
        <taxon>Oerskovia</taxon>
    </lineage>
</organism>
<keyword evidence="3" id="KW-1185">Reference proteome</keyword>
<keyword evidence="1" id="KW-0812">Transmembrane</keyword>
<keyword evidence="1" id="KW-1133">Transmembrane helix</keyword>
<dbReference type="RefSeq" id="WP_191796493.1">
    <property type="nucleotide sequence ID" value="NZ_JACSQQ010000019.1"/>
</dbReference>
<keyword evidence="1" id="KW-0472">Membrane</keyword>
<protein>
    <recommendedName>
        <fullName evidence="4">Alkaline shock response membrane anchor protein AmaP</fullName>
    </recommendedName>
</protein>
<evidence type="ECO:0000313" key="3">
    <source>
        <dbReference type="Proteomes" id="UP000641803"/>
    </source>
</evidence>
<feature type="transmembrane region" description="Helical" evidence="1">
    <location>
        <begin position="60"/>
        <end position="80"/>
    </location>
</feature>
<reference evidence="2 3" key="1">
    <citation type="submission" date="2020-08" db="EMBL/GenBank/DDBJ databases">
        <title>A Genomic Blueprint of the Chicken Gut Microbiome.</title>
        <authorList>
            <person name="Gilroy R."/>
            <person name="Ravi A."/>
            <person name="Getino M."/>
            <person name="Pursley I."/>
            <person name="Horton D.L."/>
            <person name="Alikhan N.-F."/>
            <person name="Baker D."/>
            <person name="Gharbi K."/>
            <person name="Hall N."/>
            <person name="Watson M."/>
            <person name="Adriaenssens E.M."/>
            <person name="Foster-Nyarko E."/>
            <person name="Jarju S."/>
            <person name="Secka A."/>
            <person name="Antonio M."/>
            <person name="Oren A."/>
            <person name="Chaudhuri R."/>
            <person name="La Ragione R.M."/>
            <person name="Hildebrand F."/>
            <person name="Pallen M.J."/>
        </authorList>
    </citation>
    <scope>NUCLEOTIDE SEQUENCE [LARGE SCALE GENOMIC DNA]</scope>
    <source>
        <strain evidence="2 3">Sa4CUA1</strain>
    </source>
</reference>
<comment type="caution">
    <text evidence="2">The sequence shown here is derived from an EMBL/GenBank/DDBJ whole genome shotgun (WGS) entry which is preliminary data.</text>
</comment>
<gene>
    <name evidence="2" type="ORF">H9652_12195</name>
</gene>
<name>A0ABR8RTR4_9CELL</name>
<evidence type="ECO:0000313" key="2">
    <source>
        <dbReference type="EMBL" id="MBD7951163.1"/>
    </source>
</evidence>
<dbReference type="EMBL" id="JACSQQ010000019">
    <property type="protein sequence ID" value="MBD7951163.1"/>
    <property type="molecule type" value="Genomic_DNA"/>
</dbReference>
<evidence type="ECO:0000256" key="1">
    <source>
        <dbReference type="SAM" id="Phobius"/>
    </source>
</evidence>